<dbReference type="Pfam" id="PF08777">
    <property type="entry name" value="RRM_3"/>
    <property type="match status" value="1"/>
</dbReference>
<dbReference type="GO" id="GO:1990904">
    <property type="term" value="C:ribonucleoprotein complex"/>
    <property type="evidence" value="ECO:0007669"/>
    <property type="project" value="UniProtKB-UniRule"/>
</dbReference>
<gene>
    <name evidence="8" type="ORF">CHLNCDRAFT_135301</name>
</gene>
<dbReference type="OrthoDB" id="439993at2759"/>
<dbReference type="eggNOG" id="KOG0118">
    <property type="taxonomic scope" value="Eukaryota"/>
</dbReference>
<evidence type="ECO:0000313" key="9">
    <source>
        <dbReference type="Proteomes" id="UP000008141"/>
    </source>
</evidence>
<evidence type="ECO:0000256" key="4">
    <source>
        <dbReference type="PROSITE-ProRule" id="PRU00332"/>
    </source>
</evidence>
<dbReference type="Proteomes" id="UP000008141">
    <property type="component" value="Unassembled WGS sequence"/>
</dbReference>
<evidence type="ECO:0000313" key="8">
    <source>
        <dbReference type="EMBL" id="EFN54683.1"/>
    </source>
</evidence>
<organism evidence="9">
    <name type="scientific">Chlorella variabilis</name>
    <name type="common">Green alga</name>
    <dbReference type="NCBI Taxonomy" id="554065"/>
    <lineage>
        <taxon>Eukaryota</taxon>
        <taxon>Viridiplantae</taxon>
        <taxon>Chlorophyta</taxon>
        <taxon>core chlorophytes</taxon>
        <taxon>Trebouxiophyceae</taxon>
        <taxon>Chlorellales</taxon>
        <taxon>Chlorellaceae</taxon>
        <taxon>Chlorella clade</taxon>
        <taxon>Chlorella</taxon>
    </lineage>
</organism>
<dbReference type="RefSeq" id="XP_005846785.1">
    <property type="nucleotide sequence ID" value="XM_005846723.1"/>
</dbReference>
<feature type="domain" description="XRRM" evidence="7">
    <location>
        <begin position="51"/>
        <end position="187"/>
    </location>
</feature>
<dbReference type="PANTHER" id="PTHR22792">
    <property type="entry name" value="LUPUS LA PROTEIN-RELATED"/>
    <property type="match status" value="1"/>
</dbReference>
<accession>E1ZHX7</accession>
<evidence type="ECO:0000256" key="1">
    <source>
        <dbReference type="ARBA" id="ARBA00004123"/>
    </source>
</evidence>
<dbReference type="GO" id="GO:0005634">
    <property type="term" value="C:nucleus"/>
    <property type="evidence" value="ECO:0007669"/>
    <property type="project" value="UniProtKB-SubCell"/>
</dbReference>
<dbReference type="InterPro" id="IPR036390">
    <property type="entry name" value="WH_DNA-bd_sf"/>
</dbReference>
<dbReference type="InterPro" id="IPR036388">
    <property type="entry name" value="WH-like_DNA-bd_sf"/>
</dbReference>
<dbReference type="InParanoid" id="E1ZHX7"/>
<keyword evidence="9" id="KW-1185">Reference proteome</keyword>
<dbReference type="GeneID" id="17354117"/>
<dbReference type="KEGG" id="cvr:CHLNCDRAFT_135301"/>
<name>E1ZHX7_CHLVA</name>
<dbReference type="InterPro" id="IPR045180">
    <property type="entry name" value="La_dom_prot"/>
</dbReference>
<evidence type="ECO:0000256" key="3">
    <source>
        <dbReference type="ARBA" id="ARBA00023242"/>
    </source>
</evidence>
<dbReference type="GO" id="GO:0006396">
    <property type="term" value="P:RNA processing"/>
    <property type="evidence" value="ECO:0007669"/>
    <property type="project" value="InterPro"/>
</dbReference>
<dbReference type="EMBL" id="GL433847">
    <property type="protein sequence ID" value="EFN54683.1"/>
    <property type="molecule type" value="Genomic_DNA"/>
</dbReference>
<evidence type="ECO:0000259" key="6">
    <source>
        <dbReference type="PROSITE" id="PS50961"/>
    </source>
</evidence>
<dbReference type="SMART" id="SM00715">
    <property type="entry name" value="LA"/>
    <property type="match status" value="1"/>
</dbReference>
<evidence type="ECO:0000256" key="2">
    <source>
        <dbReference type="ARBA" id="ARBA00022884"/>
    </source>
</evidence>
<sequence length="203" mass="21550">MVLDVATKDRLRQQIEFYFSDSNLPRDKFLQETVRGDPEGYVDIALLCIFSRVRALLKSSVSDPAAVKDATVADVADALEAADSLVLSDDRKRVRRAAALKGAEEGDTSGTVRFEGASQAQAALGKAEDGRMLIAGYSAAVRVLEGEEEEAFMKRRAAAQRAAAQKRKDSGGRGGRGGGRGGRGRGSGRGGRGGRGGKRGRHN</sequence>
<feature type="domain" description="HTH La-type RNA-binding" evidence="6">
    <location>
        <begin position="1"/>
        <end position="105"/>
    </location>
</feature>
<dbReference type="Pfam" id="PF05383">
    <property type="entry name" value="La"/>
    <property type="match status" value="1"/>
</dbReference>
<proteinExistence type="predicted"/>
<dbReference type="GO" id="GO:0003723">
    <property type="term" value="F:RNA binding"/>
    <property type="evidence" value="ECO:0007669"/>
    <property type="project" value="UniProtKB-UniRule"/>
</dbReference>
<dbReference type="InterPro" id="IPR014886">
    <property type="entry name" value="La_xRRM"/>
</dbReference>
<reference evidence="8 9" key="1">
    <citation type="journal article" date="2010" name="Plant Cell">
        <title>The Chlorella variabilis NC64A genome reveals adaptation to photosymbiosis, coevolution with viruses, and cryptic sex.</title>
        <authorList>
            <person name="Blanc G."/>
            <person name="Duncan G."/>
            <person name="Agarkova I."/>
            <person name="Borodovsky M."/>
            <person name="Gurnon J."/>
            <person name="Kuo A."/>
            <person name="Lindquist E."/>
            <person name="Lucas S."/>
            <person name="Pangilinan J."/>
            <person name="Polle J."/>
            <person name="Salamov A."/>
            <person name="Terry A."/>
            <person name="Yamada T."/>
            <person name="Dunigan D.D."/>
            <person name="Grigoriev I.V."/>
            <person name="Claverie J.M."/>
            <person name="Van Etten J.L."/>
        </authorList>
    </citation>
    <scope>NUCLEOTIDE SEQUENCE [LARGE SCALE GENOMIC DNA]</scope>
    <source>
        <strain evidence="8 9">NC64A</strain>
    </source>
</reference>
<comment type="subcellular location">
    <subcellularLocation>
        <location evidence="1">Nucleus</location>
    </subcellularLocation>
</comment>
<keyword evidence="3" id="KW-0539">Nucleus</keyword>
<evidence type="ECO:0000256" key="5">
    <source>
        <dbReference type="SAM" id="MobiDB-lite"/>
    </source>
</evidence>
<dbReference type="Gene3D" id="1.10.10.10">
    <property type="entry name" value="Winged helix-like DNA-binding domain superfamily/Winged helix DNA-binding domain"/>
    <property type="match status" value="1"/>
</dbReference>
<keyword evidence="2 4" id="KW-0694">RNA-binding</keyword>
<dbReference type="PROSITE" id="PS50961">
    <property type="entry name" value="HTH_LA"/>
    <property type="match status" value="1"/>
</dbReference>
<dbReference type="InterPro" id="IPR002344">
    <property type="entry name" value="Lupus_La"/>
</dbReference>
<dbReference type="Gene3D" id="3.30.70.330">
    <property type="match status" value="1"/>
</dbReference>
<dbReference type="InterPro" id="IPR012677">
    <property type="entry name" value="Nucleotide-bd_a/b_plait_sf"/>
</dbReference>
<dbReference type="STRING" id="554065.E1ZHX7"/>
<dbReference type="InterPro" id="IPR006630">
    <property type="entry name" value="La_HTH"/>
</dbReference>
<dbReference type="PRINTS" id="PR00302">
    <property type="entry name" value="LUPUSLA"/>
</dbReference>
<evidence type="ECO:0000259" key="7">
    <source>
        <dbReference type="PROSITE" id="PS51939"/>
    </source>
</evidence>
<feature type="region of interest" description="Disordered" evidence="5">
    <location>
        <begin position="155"/>
        <end position="203"/>
    </location>
</feature>
<feature type="compositionally biased region" description="Gly residues" evidence="5">
    <location>
        <begin position="172"/>
        <end position="194"/>
    </location>
</feature>
<protein>
    <submittedName>
        <fullName evidence="8">Uncharacterized protein</fullName>
    </submittedName>
</protein>
<dbReference type="AlphaFoldDB" id="E1ZHX7"/>
<dbReference type="PROSITE" id="PS51939">
    <property type="entry name" value="XRRM"/>
    <property type="match status" value="1"/>
</dbReference>
<dbReference type="SUPFAM" id="SSF46785">
    <property type="entry name" value="Winged helix' DNA-binding domain"/>
    <property type="match status" value="1"/>
</dbReference>